<dbReference type="OrthoDB" id="981414at2"/>
<dbReference type="Proteomes" id="UP000292855">
    <property type="component" value="Unassembled WGS sequence"/>
</dbReference>
<gene>
    <name evidence="1" type="ORF">EWE74_11140</name>
</gene>
<dbReference type="AlphaFoldDB" id="A0A4Q6XIZ1"/>
<accession>A0A4Q6XIZ1</accession>
<protein>
    <submittedName>
        <fullName evidence="1">Uncharacterized protein</fullName>
    </submittedName>
</protein>
<comment type="caution">
    <text evidence="1">The sequence shown here is derived from an EMBL/GenBank/DDBJ whole genome shotgun (WGS) entry which is preliminary data.</text>
</comment>
<sequence>MCSLRTLSQIGETLVTQAACCGVIHIWHNNLILRLSITGLRNFSKFLNGILFEADCVEFPSGEWKVIIDTPSPEIRFAMEQNEFSDFKHAVQQALLMHEVYVIMEN</sequence>
<evidence type="ECO:0000313" key="1">
    <source>
        <dbReference type="EMBL" id="RZF59703.1"/>
    </source>
</evidence>
<organism evidence="1 2">
    <name type="scientific">Sphingobacterium corticibacterium</name>
    <dbReference type="NCBI Taxonomy" id="2484746"/>
    <lineage>
        <taxon>Bacteria</taxon>
        <taxon>Pseudomonadati</taxon>
        <taxon>Bacteroidota</taxon>
        <taxon>Sphingobacteriia</taxon>
        <taxon>Sphingobacteriales</taxon>
        <taxon>Sphingobacteriaceae</taxon>
        <taxon>Sphingobacterium</taxon>
    </lineage>
</organism>
<proteinExistence type="predicted"/>
<dbReference type="EMBL" id="SGIT01000002">
    <property type="protein sequence ID" value="RZF59703.1"/>
    <property type="molecule type" value="Genomic_DNA"/>
</dbReference>
<name>A0A4Q6XIZ1_9SPHI</name>
<evidence type="ECO:0000313" key="2">
    <source>
        <dbReference type="Proteomes" id="UP000292855"/>
    </source>
</evidence>
<dbReference type="Pfam" id="PF20391">
    <property type="entry name" value="DUF6686"/>
    <property type="match status" value="1"/>
</dbReference>
<reference evidence="1 2" key="1">
    <citation type="submission" date="2019-02" db="EMBL/GenBank/DDBJ databases">
        <authorList>
            <person name="Li Y."/>
        </authorList>
    </citation>
    <scope>NUCLEOTIDE SEQUENCE [LARGE SCALE GENOMIC DNA]</scope>
    <source>
        <strain evidence="1 2">30C10-4-7</strain>
    </source>
</reference>
<dbReference type="RefSeq" id="WP_130141622.1">
    <property type="nucleotide sequence ID" value="NZ_SGIT01000002.1"/>
</dbReference>
<keyword evidence="2" id="KW-1185">Reference proteome</keyword>
<dbReference type="InterPro" id="IPR046508">
    <property type="entry name" value="DUF6686"/>
</dbReference>